<accession>A0A6M0RCB6</accession>
<gene>
    <name evidence="2" type="ORF">FDF74_11690</name>
</gene>
<dbReference type="RefSeq" id="WP_163249732.1">
    <property type="nucleotide sequence ID" value="NZ_SXDP01000013.1"/>
</dbReference>
<dbReference type="InterPro" id="IPR043129">
    <property type="entry name" value="ATPase_NBD"/>
</dbReference>
<reference evidence="2 3" key="1">
    <citation type="submission" date="2019-04" db="EMBL/GenBank/DDBJ databases">
        <title>Genome sequencing of Clostridium botulinum Groups I-IV and Clostridium butyricum.</title>
        <authorList>
            <person name="Brunt J."/>
            <person name="Van Vliet A.H.M."/>
            <person name="Stringer S.C."/>
            <person name="Carter A.T."/>
            <person name="Peck M.W."/>
        </authorList>
    </citation>
    <scope>NUCLEOTIDE SEQUENCE [LARGE SCALE GENOMIC DNA]</scope>
    <source>
        <strain evidence="2 3">IFR 18/094</strain>
    </source>
</reference>
<dbReference type="AlphaFoldDB" id="A0A6M0RCB6"/>
<dbReference type="EMBL" id="SXDP01000013">
    <property type="protein sequence ID" value="NEZ47843.1"/>
    <property type="molecule type" value="Genomic_DNA"/>
</dbReference>
<name>A0A6M0RCB6_9CLOT</name>
<keyword evidence="3" id="KW-1185">Reference proteome</keyword>
<dbReference type="Pfam" id="PF17989">
    <property type="entry name" value="ALP_N"/>
    <property type="match status" value="1"/>
</dbReference>
<dbReference type="SUPFAM" id="SSF53067">
    <property type="entry name" value="Actin-like ATPase domain"/>
    <property type="match status" value="1"/>
</dbReference>
<organism evidence="2 3">
    <name type="scientific">Clostridium niameyense</name>
    <dbReference type="NCBI Taxonomy" id="1622073"/>
    <lineage>
        <taxon>Bacteria</taxon>
        <taxon>Bacillati</taxon>
        <taxon>Bacillota</taxon>
        <taxon>Clostridia</taxon>
        <taxon>Eubacteriales</taxon>
        <taxon>Clostridiaceae</taxon>
        <taxon>Clostridium</taxon>
    </lineage>
</organism>
<evidence type="ECO:0000259" key="1">
    <source>
        <dbReference type="Pfam" id="PF17989"/>
    </source>
</evidence>
<dbReference type="Gene3D" id="3.30.420.40">
    <property type="match status" value="1"/>
</dbReference>
<sequence>MENKIQIIGADIGRGYVKGYTEHDKIQKECLFKSVVGIGRSMDFKNYNDPIFLEVGKEEYFAGILAEKEGYTPTRNSRDSKTSPTVEKLLYALLSKLAIEENVKIMLGVPNKNFKKSTLTEIVERYKDKKIKIKDKINGGYKDINIVDIQIFREGDSALLWQVRNDKENTKPIGLVSIGFRSTELSYFDKGLAFNDKKSKTIDNLGNRTSLEFVQKELESNNIMKDLNEIDSNNDDYEELKKIGYNNLQERVLQEIEDIWINLDEMDIYICGGTALKMDWEFDVLDDAQMATAKGLYLVGTRIFK</sequence>
<dbReference type="InterPro" id="IPR040607">
    <property type="entry name" value="ALP_N"/>
</dbReference>
<protein>
    <submittedName>
        <fullName evidence="2">ParM/StbA family protein</fullName>
    </submittedName>
</protein>
<dbReference type="Proteomes" id="UP000473885">
    <property type="component" value="Unassembled WGS sequence"/>
</dbReference>
<feature type="domain" description="Actin-like protein N-terminal" evidence="1">
    <location>
        <begin position="9"/>
        <end position="155"/>
    </location>
</feature>
<comment type="caution">
    <text evidence="2">The sequence shown here is derived from an EMBL/GenBank/DDBJ whole genome shotgun (WGS) entry which is preliminary data.</text>
</comment>
<evidence type="ECO:0000313" key="3">
    <source>
        <dbReference type="Proteomes" id="UP000473885"/>
    </source>
</evidence>
<proteinExistence type="predicted"/>
<evidence type="ECO:0000313" key="2">
    <source>
        <dbReference type="EMBL" id="NEZ47843.1"/>
    </source>
</evidence>